<gene>
    <name evidence="3" type="ORF">LAME_0F19570G</name>
</gene>
<name>A0A1G4K1K1_9SACH</name>
<evidence type="ECO:0000256" key="1">
    <source>
        <dbReference type="SAM" id="MobiDB-lite"/>
    </source>
</evidence>
<sequence>MSEGDCAAAVTAGYAFGDDQPENYDEFMISDDENDMEIEMDEESDGSFDKLASPPTAQQESDTNGSLVVSAQMLLEERRFQEAATTLEKAATKLQAQSHASAVATLLHIVRCRFFMWTQDSTDFSAVQNAIDGLTNALHSAHSERAALRDLINELAPALGSSLLLNPAWDLNKNPILQSKLFLKGISTLGHKADPFFWRSRSLQYELAASRLSATDTTAVAVGFVEELSNATAKGADQLDNLEFVLTWCVSGSMNGTLAGPTEGLEELVSRISAQLQNFFSRPLPLMATIHFTKAYLVLGQLSATNKKSILQCNTELWQSFKCLEEIGNKTAFQELVFCAFILSSLLLLGQKTQTNDIISPFELEQIKVLETPLSRNLEKLYQAFVEYDLKRFAAALDASDQFSHVIRPLIAAVIHLLQVRMLWHRLAVCYSCISLADIQVLLTVGHLPPLSRNAVLTILMQSIMADTAPVFFKLDLTQDLVYFGDDGRKPLTVYTKDSYLASKDTNGQPDISQGTANMPPIEWIGSIGVFDLPPRRLKGPKPLALVQELKQLREIPAVVDHSQQNATLKYSELADYVRDTLR</sequence>
<feature type="compositionally biased region" description="Polar residues" evidence="1">
    <location>
        <begin position="55"/>
        <end position="64"/>
    </location>
</feature>
<dbReference type="Proteomes" id="UP000191144">
    <property type="component" value="Chromosome F"/>
</dbReference>
<protein>
    <submittedName>
        <fullName evidence="3">LAME_0F19570g1_1</fullName>
    </submittedName>
</protein>
<reference evidence="4" key="1">
    <citation type="submission" date="2016-03" db="EMBL/GenBank/DDBJ databases">
        <authorList>
            <person name="Devillers Hugo."/>
        </authorList>
    </citation>
    <scope>NUCLEOTIDE SEQUENCE [LARGE SCALE GENOMIC DNA]</scope>
</reference>
<dbReference type="AlphaFoldDB" id="A0A1G4K1K1"/>
<organism evidence="3 4">
    <name type="scientific">Lachancea meyersii CBS 8951</name>
    <dbReference type="NCBI Taxonomy" id="1266667"/>
    <lineage>
        <taxon>Eukaryota</taxon>
        <taxon>Fungi</taxon>
        <taxon>Dikarya</taxon>
        <taxon>Ascomycota</taxon>
        <taxon>Saccharomycotina</taxon>
        <taxon>Saccharomycetes</taxon>
        <taxon>Saccharomycetales</taxon>
        <taxon>Saccharomycetaceae</taxon>
        <taxon>Lachancea</taxon>
    </lineage>
</organism>
<dbReference type="InterPro" id="IPR000717">
    <property type="entry name" value="PCI_dom"/>
</dbReference>
<dbReference type="EMBL" id="LT598477">
    <property type="protein sequence ID" value="SCU97406.1"/>
    <property type="molecule type" value="Genomic_DNA"/>
</dbReference>
<dbReference type="OrthoDB" id="4047547at2759"/>
<proteinExistence type="predicted"/>
<accession>A0A1G4K1K1</accession>
<feature type="domain" description="PCI" evidence="2">
    <location>
        <begin position="291"/>
        <end position="489"/>
    </location>
</feature>
<keyword evidence="4" id="KW-1185">Reference proteome</keyword>
<evidence type="ECO:0000259" key="2">
    <source>
        <dbReference type="PROSITE" id="PS50250"/>
    </source>
</evidence>
<feature type="region of interest" description="Disordered" evidence="1">
    <location>
        <begin position="40"/>
        <end position="64"/>
    </location>
</feature>
<evidence type="ECO:0000313" key="3">
    <source>
        <dbReference type="EMBL" id="SCU97406.1"/>
    </source>
</evidence>
<dbReference type="PROSITE" id="PS50250">
    <property type="entry name" value="PCI"/>
    <property type="match status" value="1"/>
</dbReference>
<evidence type="ECO:0000313" key="4">
    <source>
        <dbReference type="Proteomes" id="UP000191144"/>
    </source>
</evidence>